<dbReference type="Gene3D" id="3.90.1200.10">
    <property type="match status" value="1"/>
</dbReference>
<feature type="domain" description="Aminoglycoside phosphotransferase" evidence="1">
    <location>
        <begin position="34"/>
        <end position="272"/>
    </location>
</feature>
<accession>A0ABW2S5E9</accession>
<dbReference type="CDD" id="cd05154">
    <property type="entry name" value="ACAD10_11_N-like"/>
    <property type="match status" value="1"/>
</dbReference>
<name>A0ABW2S5E9_9NOCA</name>
<evidence type="ECO:0000313" key="3">
    <source>
        <dbReference type="Proteomes" id="UP001596484"/>
    </source>
</evidence>
<dbReference type="Proteomes" id="UP001596484">
    <property type="component" value="Unassembled WGS sequence"/>
</dbReference>
<evidence type="ECO:0000259" key="1">
    <source>
        <dbReference type="Pfam" id="PF01636"/>
    </source>
</evidence>
<dbReference type="Pfam" id="PF01636">
    <property type="entry name" value="APH"/>
    <property type="match status" value="1"/>
</dbReference>
<evidence type="ECO:0000313" key="2">
    <source>
        <dbReference type="EMBL" id="MFC7451177.1"/>
    </source>
</evidence>
<comment type="caution">
    <text evidence="2">The sequence shown here is derived from an EMBL/GenBank/DDBJ whole genome shotgun (WGS) entry which is preliminary data.</text>
</comment>
<dbReference type="SUPFAM" id="SSF56112">
    <property type="entry name" value="Protein kinase-like (PK-like)"/>
    <property type="match status" value="1"/>
</dbReference>
<dbReference type="InterPro" id="IPR002575">
    <property type="entry name" value="Aminoglycoside_PTrfase"/>
</dbReference>
<dbReference type="PANTHER" id="PTHR21310">
    <property type="entry name" value="AMINOGLYCOSIDE PHOSPHOTRANSFERASE-RELATED-RELATED"/>
    <property type="match status" value="1"/>
</dbReference>
<gene>
    <name evidence="2" type="ORF">ACFQS9_25100</name>
</gene>
<dbReference type="RefSeq" id="WP_378409266.1">
    <property type="nucleotide sequence ID" value="NZ_JBHTCS010000030.1"/>
</dbReference>
<dbReference type="EMBL" id="JBHTCS010000030">
    <property type="protein sequence ID" value="MFC7451177.1"/>
    <property type="molecule type" value="Genomic_DNA"/>
</dbReference>
<dbReference type="Gene3D" id="3.30.200.20">
    <property type="entry name" value="Phosphorylase Kinase, domain 1"/>
    <property type="match status" value="1"/>
</dbReference>
<sequence length="345" mass="39510">MTDRVSPDELPSALEPIVRERIPGARKAKIVNWKRTERGFSTETYLFELDGAEHTSAGYVFRRPPEVALFPDYDLRRQYLVTDRLTPTGLAVPRVRWIEDGDTALGTPYYVMDRIADAEAPSDFPSYHTAGSYFDADERGRAKMWWGCMETMAQIHRLDHDRLRLGFLAMPEFGEQPVEQAVNYLDWAVHWASPSLPPVMERALTWLRENLYEPEHVTLCWGDARMSNILYARDHTVAGVLDWEMAYLGDHEADLAWLLFLDWACSDFEGHPRLPGTPNREETIARYEELTGRPVRNLRFNEVLAAVLLSVPLLRLSTHLQVGEHADISAFCIRRLEDLLGGAQP</sequence>
<dbReference type="InterPro" id="IPR011009">
    <property type="entry name" value="Kinase-like_dom_sf"/>
</dbReference>
<reference evidence="3" key="1">
    <citation type="journal article" date="2019" name="Int. J. Syst. Evol. Microbiol.">
        <title>The Global Catalogue of Microorganisms (GCM) 10K type strain sequencing project: providing services to taxonomists for standard genome sequencing and annotation.</title>
        <authorList>
            <consortium name="The Broad Institute Genomics Platform"/>
            <consortium name="The Broad Institute Genome Sequencing Center for Infectious Disease"/>
            <person name="Wu L."/>
            <person name="Ma J."/>
        </authorList>
    </citation>
    <scope>NUCLEOTIDE SEQUENCE [LARGE SCALE GENOMIC DNA]</scope>
    <source>
        <strain evidence="3">ICMP 19430</strain>
    </source>
</reference>
<keyword evidence="3" id="KW-1185">Reference proteome</keyword>
<dbReference type="PANTHER" id="PTHR21310:SF40">
    <property type="entry name" value="AMINOGLYCOSIDE PHOSPHOTRANSFERASE DOMAIN-CONTAINING PROTEIN-RELATED"/>
    <property type="match status" value="1"/>
</dbReference>
<proteinExistence type="predicted"/>
<organism evidence="2 3">
    <name type="scientific">Rhodococcus daqingensis</name>
    <dbReference type="NCBI Taxonomy" id="2479363"/>
    <lineage>
        <taxon>Bacteria</taxon>
        <taxon>Bacillati</taxon>
        <taxon>Actinomycetota</taxon>
        <taxon>Actinomycetes</taxon>
        <taxon>Mycobacteriales</taxon>
        <taxon>Nocardiaceae</taxon>
        <taxon>Rhodococcus</taxon>
    </lineage>
</organism>
<dbReference type="InterPro" id="IPR051678">
    <property type="entry name" value="AGP_Transferase"/>
</dbReference>
<dbReference type="InterPro" id="IPR041726">
    <property type="entry name" value="ACAD10_11_N"/>
</dbReference>
<protein>
    <submittedName>
        <fullName evidence="2">Phosphotransferase family protein</fullName>
    </submittedName>
</protein>